<dbReference type="RefSeq" id="XP_066830590.1">
    <property type="nucleotide sequence ID" value="XM_066973786.1"/>
</dbReference>
<sequence length="108" mass="12324">MTHLAPSTIETISKTLSLYNTLPLAKIYIFYNKKPRLQYVGSYAVSSHDGDDNDNTEEEVERVEAMVRELDLRHGEKLIDFSFDGDSYVGHLKGDFVFVYFLVGSTPR</sequence>
<reference evidence="1 2" key="1">
    <citation type="submission" date="2024-03" db="EMBL/GenBank/DDBJ databases">
        <authorList>
            <person name="Brejova B."/>
        </authorList>
    </citation>
    <scope>NUCLEOTIDE SEQUENCE [LARGE SCALE GENOMIC DNA]</scope>
    <source>
        <strain evidence="1 2">CBS 14171</strain>
    </source>
</reference>
<dbReference type="EMBL" id="OZ022408">
    <property type="protein sequence ID" value="CAK9439552.1"/>
    <property type="molecule type" value="Genomic_DNA"/>
</dbReference>
<protein>
    <submittedName>
        <fullName evidence="1">Uncharacterized protein</fullName>
    </submittedName>
</protein>
<accession>A0ABP0ZMR9</accession>
<dbReference type="Proteomes" id="UP001497383">
    <property type="component" value="Chromosome 4"/>
</dbReference>
<keyword evidence="2" id="KW-1185">Reference proteome</keyword>
<proteinExistence type="predicted"/>
<gene>
    <name evidence="1" type="ORF">LODBEIA_P36520</name>
</gene>
<organism evidence="1 2">
    <name type="scientific">Lodderomyces beijingensis</name>
    <dbReference type="NCBI Taxonomy" id="1775926"/>
    <lineage>
        <taxon>Eukaryota</taxon>
        <taxon>Fungi</taxon>
        <taxon>Dikarya</taxon>
        <taxon>Ascomycota</taxon>
        <taxon>Saccharomycotina</taxon>
        <taxon>Pichiomycetes</taxon>
        <taxon>Debaryomycetaceae</taxon>
        <taxon>Candida/Lodderomyces clade</taxon>
        <taxon>Lodderomyces</taxon>
    </lineage>
</organism>
<dbReference type="GeneID" id="92208848"/>
<evidence type="ECO:0000313" key="1">
    <source>
        <dbReference type="EMBL" id="CAK9439552.1"/>
    </source>
</evidence>
<name>A0ABP0ZMR9_9ASCO</name>
<evidence type="ECO:0000313" key="2">
    <source>
        <dbReference type="Proteomes" id="UP001497383"/>
    </source>
</evidence>